<reference evidence="2" key="1">
    <citation type="journal article" date="2020" name="Cell">
        <title>Large-Scale Comparative Analyses of Tick Genomes Elucidate Their Genetic Diversity and Vector Capacities.</title>
        <authorList>
            <consortium name="Tick Genome and Microbiome Consortium (TIGMIC)"/>
            <person name="Jia N."/>
            <person name="Wang J."/>
            <person name="Shi W."/>
            <person name="Du L."/>
            <person name="Sun Y."/>
            <person name="Zhan W."/>
            <person name="Jiang J.F."/>
            <person name="Wang Q."/>
            <person name="Zhang B."/>
            <person name="Ji P."/>
            <person name="Bell-Sakyi L."/>
            <person name="Cui X.M."/>
            <person name="Yuan T.T."/>
            <person name="Jiang B.G."/>
            <person name="Yang W.F."/>
            <person name="Lam T.T."/>
            <person name="Chang Q.C."/>
            <person name="Ding S.J."/>
            <person name="Wang X.J."/>
            <person name="Zhu J.G."/>
            <person name="Ruan X.D."/>
            <person name="Zhao L."/>
            <person name="Wei J.T."/>
            <person name="Ye R.Z."/>
            <person name="Que T.C."/>
            <person name="Du C.H."/>
            <person name="Zhou Y.H."/>
            <person name="Cheng J.X."/>
            <person name="Dai P.F."/>
            <person name="Guo W.B."/>
            <person name="Han X.H."/>
            <person name="Huang E.J."/>
            <person name="Li L.F."/>
            <person name="Wei W."/>
            <person name="Gao Y.C."/>
            <person name="Liu J.Z."/>
            <person name="Shao H.Z."/>
            <person name="Wang X."/>
            <person name="Wang C.C."/>
            <person name="Yang T.C."/>
            <person name="Huo Q.B."/>
            <person name="Li W."/>
            <person name="Chen H.Y."/>
            <person name="Chen S.E."/>
            <person name="Zhou L.G."/>
            <person name="Ni X.B."/>
            <person name="Tian J.H."/>
            <person name="Sheng Y."/>
            <person name="Liu T."/>
            <person name="Pan Y.S."/>
            <person name="Xia L.Y."/>
            <person name="Li J."/>
            <person name="Zhao F."/>
            <person name="Cao W.C."/>
        </authorList>
    </citation>
    <scope>NUCLEOTIDE SEQUENCE</scope>
    <source>
        <strain evidence="2">Rmic-2018</strain>
    </source>
</reference>
<name>A0A9J6EFZ2_RHIMP</name>
<protein>
    <submittedName>
        <fullName evidence="2">Uncharacterized protein</fullName>
    </submittedName>
</protein>
<gene>
    <name evidence="2" type="ORF">HPB51_011439</name>
</gene>
<dbReference type="AlphaFoldDB" id="A0A9J6EFZ2"/>
<dbReference type="EMBL" id="JABSTU010000004">
    <property type="protein sequence ID" value="KAH8033371.1"/>
    <property type="molecule type" value="Genomic_DNA"/>
</dbReference>
<keyword evidence="3" id="KW-1185">Reference proteome</keyword>
<organism evidence="2 3">
    <name type="scientific">Rhipicephalus microplus</name>
    <name type="common">Cattle tick</name>
    <name type="synonym">Boophilus microplus</name>
    <dbReference type="NCBI Taxonomy" id="6941"/>
    <lineage>
        <taxon>Eukaryota</taxon>
        <taxon>Metazoa</taxon>
        <taxon>Ecdysozoa</taxon>
        <taxon>Arthropoda</taxon>
        <taxon>Chelicerata</taxon>
        <taxon>Arachnida</taxon>
        <taxon>Acari</taxon>
        <taxon>Parasitiformes</taxon>
        <taxon>Ixodida</taxon>
        <taxon>Ixodoidea</taxon>
        <taxon>Ixodidae</taxon>
        <taxon>Rhipicephalinae</taxon>
        <taxon>Rhipicephalus</taxon>
        <taxon>Boophilus</taxon>
    </lineage>
</organism>
<comment type="caution">
    <text evidence="2">The sequence shown here is derived from an EMBL/GenBank/DDBJ whole genome shotgun (WGS) entry which is preliminary data.</text>
</comment>
<evidence type="ECO:0000256" key="1">
    <source>
        <dbReference type="SAM" id="MobiDB-lite"/>
    </source>
</evidence>
<evidence type="ECO:0000313" key="3">
    <source>
        <dbReference type="Proteomes" id="UP000821866"/>
    </source>
</evidence>
<dbReference type="Proteomes" id="UP000821866">
    <property type="component" value="Chromosome 2"/>
</dbReference>
<feature type="region of interest" description="Disordered" evidence="1">
    <location>
        <begin position="1"/>
        <end position="32"/>
    </location>
</feature>
<proteinExistence type="predicted"/>
<evidence type="ECO:0000313" key="2">
    <source>
        <dbReference type="EMBL" id="KAH8033371.1"/>
    </source>
</evidence>
<reference evidence="2" key="2">
    <citation type="submission" date="2021-09" db="EMBL/GenBank/DDBJ databases">
        <authorList>
            <person name="Jia N."/>
            <person name="Wang J."/>
            <person name="Shi W."/>
            <person name="Du L."/>
            <person name="Sun Y."/>
            <person name="Zhan W."/>
            <person name="Jiang J."/>
            <person name="Wang Q."/>
            <person name="Zhang B."/>
            <person name="Ji P."/>
            <person name="Sakyi L.B."/>
            <person name="Cui X."/>
            <person name="Yuan T."/>
            <person name="Jiang B."/>
            <person name="Yang W."/>
            <person name="Lam T.T.-Y."/>
            <person name="Chang Q."/>
            <person name="Ding S."/>
            <person name="Wang X."/>
            <person name="Zhu J."/>
            <person name="Ruan X."/>
            <person name="Zhao L."/>
            <person name="Wei J."/>
            <person name="Que T."/>
            <person name="Du C."/>
            <person name="Cheng J."/>
            <person name="Dai P."/>
            <person name="Han X."/>
            <person name="Huang E."/>
            <person name="Gao Y."/>
            <person name="Liu J."/>
            <person name="Shao H."/>
            <person name="Ye R."/>
            <person name="Li L."/>
            <person name="Wei W."/>
            <person name="Wang X."/>
            <person name="Wang C."/>
            <person name="Huo Q."/>
            <person name="Li W."/>
            <person name="Guo W."/>
            <person name="Chen H."/>
            <person name="Chen S."/>
            <person name="Zhou L."/>
            <person name="Zhou L."/>
            <person name="Ni X."/>
            <person name="Tian J."/>
            <person name="Zhou Y."/>
            <person name="Sheng Y."/>
            <person name="Liu T."/>
            <person name="Pan Y."/>
            <person name="Xia L."/>
            <person name="Li J."/>
            <person name="Zhao F."/>
            <person name="Cao W."/>
        </authorList>
    </citation>
    <scope>NUCLEOTIDE SEQUENCE</scope>
    <source>
        <strain evidence="2">Rmic-2018</strain>
        <tissue evidence="2">Larvae</tissue>
    </source>
</reference>
<sequence length="230" mass="25288">MAHPAHAFKTSQGEEVESGGEGKSSSSGGKMAADANVSSGACLRSAAVFPEVSRSRQASTVSSIINSQAAVFYVDVISQYRKFSSQQAAAFTKKSGFYGRRATLTDHDTHLCAQMWTLQGAAIGTLVAGSLQLWLMFGKIALDIHSPRMGVTVDYCPVNTTFPVTYNSTFIDDEVSSVERYKYRFVRVNVGERRGGDNIPAEFKEDEDEKDILRHEFRRDESFDSNESNV</sequence>
<accession>A0A9J6EFZ2</accession>
<dbReference type="VEuPathDB" id="VectorBase:LOC119161912"/>